<keyword evidence="2" id="KW-1185">Reference proteome</keyword>
<name>A0A0C3A6D7_9AGAM</name>
<gene>
    <name evidence="1" type="ORF">SCLCIDRAFT_1216931</name>
</gene>
<dbReference type="AlphaFoldDB" id="A0A0C3A6D7"/>
<accession>A0A0C3A6D7</accession>
<dbReference type="HOGENOM" id="CLU_2813932_0_0_1"/>
<dbReference type="InParanoid" id="A0A0C3A6D7"/>
<organism evidence="1 2">
    <name type="scientific">Scleroderma citrinum Foug A</name>
    <dbReference type="NCBI Taxonomy" id="1036808"/>
    <lineage>
        <taxon>Eukaryota</taxon>
        <taxon>Fungi</taxon>
        <taxon>Dikarya</taxon>
        <taxon>Basidiomycota</taxon>
        <taxon>Agaricomycotina</taxon>
        <taxon>Agaricomycetes</taxon>
        <taxon>Agaricomycetidae</taxon>
        <taxon>Boletales</taxon>
        <taxon>Sclerodermatineae</taxon>
        <taxon>Sclerodermataceae</taxon>
        <taxon>Scleroderma</taxon>
    </lineage>
</organism>
<reference evidence="1 2" key="1">
    <citation type="submission" date="2014-04" db="EMBL/GenBank/DDBJ databases">
        <authorList>
            <consortium name="DOE Joint Genome Institute"/>
            <person name="Kuo A."/>
            <person name="Kohler A."/>
            <person name="Nagy L.G."/>
            <person name="Floudas D."/>
            <person name="Copeland A."/>
            <person name="Barry K.W."/>
            <person name="Cichocki N."/>
            <person name="Veneault-Fourrey C."/>
            <person name="LaButti K."/>
            <person name="Lindquist E.A."/>
            <person name="Lipzen A."/>
            <person name="Lundell T."/>
            <person name="Morin E."/>
            <person name="Murat C."/>
            <person name="Sun H."/>
            <person name="Tunlid A."/>
            <person name="Henrissat B."/>
            <person name="Grigoriev I.V."/>
            <person name="Hibbett D.S."/>
            <person name="Martin F."/>
            <person name="Nordberg H.P."/>
            <person name="Cantor M.N."/>
            <person name="Hua S.X."/>
        </authorList>
    </citation>
    <scope>NUCLEOTIDE SEQUENCE [LARGE SCALE GENOMIC DNA]</scope>
    <source>
        <strain evidence="1 2">Foug A</strain>
    </source>
</reference>
<protein>
    <submittedName>
        <fullName evidence="1">Uncharacterized protein</fullName>
    </submittedName>
</protein>
<proteinExistence type="predicted"/>
<sequence length="67" mass="7581">MNNLMDESDHTLDGERDQIHISGVTVRSMLFVSDFAFCAHRSVNLLPPVVNFSEETLTLLEFPGLSW</sequence>
<evidence type="ECO:0000313" key="1">
    <source>
        <dbReference type="EMBL" id="KIM60322.1"/>
    </source>
</evidence>
<evidence type="ECO:0000313" key="2">
    <source>
        <dbReference type="Proteomes" id="UP000053989"/>
    </source>
</evidence>
<reference evidence="2" key="2">
    <citation type="submission" date="2015-01" db="EMBL/GenBank/DDBJ databases">
        <title>Evolutionary Origins and Diversification of the Mycorrhizal Mutualists.</title>
        <authorList>
            <consortium name="DOE Joint Genome Institute"/>
            <consortium name="Mycorrhizal Genomics Consortium"/>
            <person name="Kohler A."/>
            <person name="Kuo A."/>
            <person name="Nagy L.G."/>
            <person name="Floudas D."/>
            <person name="Copeland A."/>
            <person name="Barry K.W."/>
            <person name="Cichocki N."/>
            <person name="Veneault-Fourrey C."/>
            <person name="LaButti K."/>
            <person name="Lindquist E.A."/>
            <person name="Lipzen A."/>
            <person name="Lundell T."/>
            <person name="Morin E."/>
            <person name="Murat C."/>
            <person name="Riley R."/>
            <person name="Ohm R."/>
            <person name="Sun H."/>
            <person name="Tunlid A."/>
            <person name="Henrissat B."/>
            <person name="Grigoriev I.V."/>
            <person name="Hibbett D.S."/>
            <person name="Martin F."/>
        </authorList>
    </citation>
    <scope>NUCLEOTIDE SEQUENCE [LARGE SCALE GENOMIC DNA]</scope>
    <source>
        <strain evidence="2">Foug A</strain>
    </source>
</reference>
<dbReference type="EMBL" id="KN822063">
    <property type="protein sequence ID" value="KIM60322.1"/>
    <property type="molecule type" value="Genomic_DNA"/>
</dbReference>
<dbReference type="Proteomes" id="UP000053989">
    <property type="component" value="Unassembled WGS sequence"/>
</dbReference>